<evidence type="ECO:0000313" key="1">
    <source>
        <dbReference type="EMBL" id="CDW31889.1"/>
    </source>
</evidence>
<feature type="non-terminal residue" evidence="1">
    <location>
        <position position="1"/>
    </location>
</feature>
<dbReference type="AlphaFoldDB" id="A0A0K2U0V7"/>
<name>A0A0K2U0V7_LEPSM</name>
<dbReference type="EMBL" id="HACA01014528">
    <property type="protein sequence ID" value="CDW31889.1"/>
    <property type="molecule type" value="Transcribed_RNA"/>
</dbReference>
<reference evidence="1" key="1">
    <citation type="submission" date="2014-05" db="EMBL/GenBank/DDBJ databases">
        <authorList>
            <person name="Chronopoulou M."/>
        </authorList>
    </citation>
    <scope>NUCLEOTIDE SEQUENCE</scope>
    <source>
        <tissue evidence="1">Whole organism</tissue>
    </source>
</reference>
<sequence>GNVVSILFGQRTAPRTINIAKLQESPITSYTRNDYTRNTRNDYTRIIHFTQSRTDQICLFFA</sequence>
<accession>A0A0K2U0V7</accession>
<proteinExistence type="predicted"/>
<organism evidence="1">
    <name type="scientific">Lepeophtheirus salmonis</name>
    <name type="common">Salmon louse</name>
    <name type="synonym">Caligus salmonis</name>
    <dbReference type="NCBI Taxonomy" id="72036"/>
    <lineage>
        <taxon>Eukaryota</taxon>
        <taxon>Metazoa</taxon>
        <taxon>Ecdysozoa</taxon>
        <taxon>Arthropoda</taxon>
        <taxon>Crustacea</taxon>
        <taxon>Multicrustacea</taxon>
        <taxon>Hexanauplia</taxon>
        <taxon>Copepoda</taxon>
        <taxon>Siphonostomatoida</taxon>
        <taxon>Caligidae</taxon>
        <taxon>Lepeophtheirus</taxon>
    </lineage>
</organism>
<protein>
    <submittedName>
        <fullName evidence="1">Uncharacterized protein</fullName>
    </submittedName>
</protein>